<dbReference type="Proteomes" id="UP001058974">
    <property type="component" value="Chromosome 7"/>
</dbReference>
<accession>A0A9D4VK24</accession>
<dbReference type="Gramene" id="Psat07G0205100-T1">
    <property type="protein sequence ID" value="KAI5385303.1"/>
    <property type="gene ID" value="KIW84_072051"/>
</dbReference>
<protein>
    <submittedName>
        <fullName evidence="1">Uncharacterized protein</fullName>
    </submittedName>
</protein>
<reference evidence="1 2" key="1">
    <citation type="journal article" date="2022" name="Nat. Genet.">
        <title>Improved pea reference genome and pan-genome highlight genomic features and evolutionary characteristics.</title>
        <authorList>
            <person name="Yang T."/>
            <person name="Liu R."/>
            <person name="Luo Y."/>
            <person name="Hu S."/>
            <person name="Wang D."/>
            <person name="Wang C."/>
            <person name="Pandey M.K."/>
            <person name="Ge S."/>
            <person name="Xu Q."/>
            <person name="Li N."/>
            <person name="Li G."/>
            <person name="Huang Y."/>
            <person name="Saxena R.K."/>
            <person name="Ji Y."/>
            <person name="Li M."/>
            <person name="Yan X."/>
            <person name="He Y."/>
            <person name="Liu Y."/>
            <person name="Wang X."/>
            <person name="Xiang C."/>
            <person name="Varshney R.K."/>
            <person name="Ding H."/>
            <person name="Gao S."/>
            <person name="Zong X."/>
        </authorList>
    </citation>
    <scope>NUCLEOTIDE SEQUENCE [LARGE SCALE GENOMIC DNA]</scope>
    <source>
        <strain evidence="1 2">cv. Zhongwan 6</strain>
    </source>
</reference>
<sequence>MTDAEWIQSRYDPLNLIEEKRLTAMCHGQLYQQRMKKAFDKKVKPRVFREGDLVLKKVLSFAPDSRGKWTPNYEGPYVVKRAFSGGALMLTTMDGEDFTRPVNSDAIFVKVVPQTELLLGLFPSTVASRMLLKTSFSPAAVPPAWVFSFASRAVINIPTRVASGVVTAFPHAVCQQELPVSSARLFSFEDSPTVFPSRVAYAVRFYLDDIILPQWVIPQQSYMEFASTAVLARAYAPPFVSQLTLGSPAYTLGLLLFPYRFVLVAASARCDFLYPDWVVSRYLWFSASSAVLADLCFSAYRSPQIGSPAGFSPGSIIPDVWFLNLFVLELSVLSAFIKHKSRIFMHIHKTFRYSCCISCHISFVCRVSCYGDIDLFTDLPKQMLGVINLSI</sequence>
<keyword evidence="2" id="KW-1185">Reference proteome</keyword>
<organism evidence="1 2">
    <name type="scientific">Pisum sativum</name>
    <name type="common">Garden pea</name>
    <name type="synonym">Lathyrus oleraceus</name>
    <dbReference type="NCBI Taxonomy" id="3888"/>
    <lineage>
        <taxon>Eukaryota</taxon>
        <taxon>Viridiplantae</taxon>
        <taxon>Streptophyta</taxon>
        <taxon>Embryophyta</taxon>
        <taxon>Tracheophyta</taxon>
        <taxon>Spermatophyta</taxon>
        <taxon>Magnoliopsida</taxon>
        <taxon>eudicotyledons</taxon>
        <taxon>Gunneridae</taxon>
        <taxon>Pentapetalae</taxon>
        <taxon>rosids</taxon>
        <taxon>fabids</taxon>
        <taxon>Fabales</taxon>
        <taxon>Fabaceae</taxon>
        <taxon>Papilionoideae</taxon>
        <taxon>50 kb inversion clade</taxon>
        <taxon>NPAAA clade</taxon>
        <taxon>Hologalegina</taxon>
        <taxon>IRL clade</taxon>
        <taxon>Fabeae</taxon>
        <taxon>Lathyrus</taxon>
    </lineage>
</organism>
<evidence type="ECO:0000313" key="2">
    <source>
        <dbReference type="Proteomes" id="UP001058974"/>
    </source>
</evidence>
<comment type="caution">
    <text evidence="1">The sequence shown here is derived from an EMBL/GenBank/DDBJ whole genome shotgun (WGS) entry which is preliminary data.</text>
</comment>
<proteinExistence type="predicted"/>
<dbReference type="EMBL" id="JAMSHJ010000007">
    <property type="protein sequence ID" value="KAI5385303.1"/>
    <property type="molecule type" value="Genomic_DNA"/>
</dbReference>
<gene>
    <name evidence="1" type="ORF">KIW84_072051</name>
</gene>
<name>A0A9D4VK24_PEA</name>
<dbReference type="AlphaFoldDB" id="A0A9D4VK24"/>
<evidence type="ECO:0000313" key="1">
    <source>
        <dbReference type="EMBL" id="KAI5385303.1"/>
    </source>
</evidence>